<sequence>MIFKKTGGRVPAQAERHYKPGQHDPEVHKHQVRKHVRREPRLEAGAQDNGDPQQMYIQRQ</sequence>
<evidence type="ECO:0000313" key="3">
    <source>
        <dbReference type="Proteomes" id="UP000214746"/>
    </source>
</evidence>
<organism evidence="2 3">
    <name type="scientific">Paenibacillus xerothermodurans</name>
    <dbReference type="NCBI Taxonomy" id="1977292"/>
    <lineage>
        <taxon>Bacteria</taxon>
        <taxon>Bacillati</taxon>
        <taxon>Bacillota</taxon>
        <taxon>Bacilli</taxon>
        <taxon>Bacillales</taxon>
        <taxon>Paenibacillaceae</taxon>
        <taxon>Paenibacillus</taxon>
    </lineage>
</organism>
<name>A0A2W1NMZ1_PAEXE</name>
<dbReference type="AlphaFoldDB" id="A0A2W1NMZ1"/>
<keyword evidence="3" id="KW-1185">Reference proteome</keyword>
<dbReference type="EMBL" id="NHRJ02000020">
    <property type="protein sequence ID" value="PZE19176.1"/>
    <property type="molecule type" value="Genomic_DNA"/>
</dbReference>
<feature type="compositionally biased region" description="Basic and acidic residues" evidence="1">
    <location>
        <begin position="14"/>
        <end position="29"/>
    </location>
</feature>
<feature type="region of interest" description="Disordered" evidence="1">
    <location>
        <begin position="1"/>
        <end position="60"/>
    </location>
</feature>
<reference evidence="2" key="1">
    <citation type="submission" date="2018-06" db="EMBL/GenBank/DDBJ databases">
        <title>Paenibacillus xerothermodurans sp. nov. an extremely dry heat resistant spore forming bacterium isolated from the soil of Cape Canaveral, Florida.</title>
        <authorList>
            <person name="Seuylemezian A."/>
            <person name="Kaur N."/>
            <person name="Patil P."/>
            <person name="Patil P."/>
            <person name="Mayilraj S."/>
            <person name="Vaishampayan P."/>
        </authorList>
    </citation>
    <scope>NUCLEOTIDE SEQUENCE [LARGE SCALE GENOMIC DNA]</scope>
    <source>
        <strain evidence="2">ATCC 27380</strain>
    </source>
</reference>
<evidence type="ECO:0000313" key="2">
    <source>
        <dbReference type="EMBL" id="PZE19176.1"/>
    </source>
</evidence>
<evidence type="ECO:0000256" key="1">
    <source>
        <dbReference type="SAM" id="MobiDB-lite"/>
    </source>
</evidence>
<accession>A0A2W1NMZ1</accession>
<feature type="compositionally biased region" description="Polar residues" evidence="1">
    <location>
        <begin position="50"/>
        <end position="60"/>
    </location>
</feature>
<protein>
    <submittedName>
        <fullName evidence="2">Uncharacterized protein</fullName>
    </submittedName>
</protein>
<gene>
    <name evidence="2" type="ORF">CBW46_019605</name>
</gene>
<comment type="caution">
    <text evidence="2">The sequence shown here is derived from an EMBL/GenBank/DDBJ whole genome shotgun (WGS) entry which is preliminary data.</text>
</comment>
<dbReference type="RefSeq" id="WP_089201654.1">
    <property type="nucleotide sequence ID" value="NZ_NHRJ02000020.1"/>
</dbReference>
<proteinExistence type="predicted"/>
<dbReference type="Proteomes" id="UP000214746">
    <property type="component" value="Unassembled WGS sequence"/>
</dbReference>